<protein>
    <submittedName>
        <fullName evidence="1">Uncharacterized protein</fullName>
    </submittedName>
</protein>
<sequence>MSGPQGAGPHQPVGGGRAADLLRRLHRLAADQSVYLIGVGEMREGEAQASPSCLAQ</sequence>
<proteinExistence type="predicted"/>
<reference evidence="1 2" key="1">
    <citation type="submission" date="2019-10" db="EMBL/GenBank/DDBJ databases">
        <authorList>
            <person name="Karimi E."/>
        </authorList>
    </citation>
    <scope>NUCLEOTIDE SEQUENCE [LARGE SCALE GENOMIC DNA]</scope>
    <source>
        <strain evidence="1">Aeromonas sp. 8C</strain>
    </source>
</reference>
<organism evidence="1 2">
    <name type="scientific">Aeromonas veronii</name>
    <dbReference type="NCBI Taxonomy" id="654"/>
    <lineage>
        <taxon>Bacteria</taxon>
        <taxon>Pseudomonadati</taxon>
        <taxon>Pseudomonadota</taxon>
        <taxon>Gammaproteobacteria</taxon>
        <taxon>Aeromonadales</taxon>
        <taxon>Aeromonadaceae</taxon>
        <taxon>Aeromonas</taxon>
    </lineage>
</organism>
<dbReference type="EMBL" id="CABWLC010000004">
    <property type="protein sequence ID" value="VXA81910.1"/>
    <property type="molecule type" value="Genomic_DNA"/>
</dbReference>
<name>A0A653KRT6_AERVE</name>
<accession>A0A653KRT6</accession>
<gene>
    <name evidence="1" type="ORF">AERO8C_120407</name>
</gene>
<dbReference type="AlphaFoldDB" id="A0A653KRT6"/>
<evidence type="ECO:0000313" key="2">
    <source>
        <dbReference type="Proteomes" id="UP000439123"/>
    </source>
</evidence>
<dbReference type="Proteomes" id="UP000439123">
    <property type="component" value="Unassembled WGS sequence"/>
</dbReference>
<evidence type="ECO:0000313" key="1">
    <source>
        <dbReference type="EMBL" id="VXA81910.1"/>
    </source>
</evidence>